<dbReference type="InterPro" id="IPR019546">
    <property type="entry name" value="TAT_signal_bac_arc"/>
</dbReference>
<dbReference type="PANTHER" id="PTHR42928">
    <property type="entry name" value="TRICARBOXYLATE-BINDING PROTEIN"/>
    <property type="match status" value="1"/>
</dbReference>
<dbReference type="PANTHER" id="PTHR42928:SF5">
    <property type="entry name" value="BLR1237 PROTEIN"/>
    <property type="match status" value="1"/>
</dbReference>
<protein>
    <submittedName>
        <fullName evidence="2">ABC transporter substrate-binding protein</fullName>
    </submittedName>
</protein>
<dbReference type="AlphaFoldDB" id="A0A916W5Q3"/>
<evidence type="ECO:0000256" key="1">
    <source>
        <dbReference type="ARBA" id="ARBA00006987"/>
    </source>
</evidence>
<dbReference type="Pfam" id="PF10518">
    <property type="entry name" value="TAT_signal"/>
    <property type="match status" value="1"/>
</dbReference>
<keyword evidence="3" id="KW-1185">Reference proteome</keyword>
<dbReference type="InterPro" id="IPR005064">
    <property type="entry name" value="BUG"/>
</dbReference>
<reference evidence="2" key="1">
    <citation type="journal article" date="2014" name="Int. J. Syst. Evol. Microbiol.">
        <title>Complete genome sequence of Corynebacterium casei LMG S-19264T (=DSM 44701T), isolated from a smear-ripened cheese.</title>
        <authorList>
            <consortium name="US DOE Joint Genome Institute (JGI-PGF)"/>
            <person name="Walter F."/>
            <person name="Albersmeier A."/>
            <person name="Kalinowski J."/>
            <person name="Ruckert C."/>
        </authorList>
    </citation>
    <scope>NUCLEOTIDE SEQUENCE</scope>
    <source>
        <strain evidence="2">CGMCC 1.15320</strain>
    </source>
</reference>
<evidence type="ECO:0000313" key="2">
    <source>
        <dbReference type="EMBL" id="GGA68991.1"/>
    </source>
</evidence>
<name>A0A916W5Q3_9HYPH</name>
<reference evidence="2" key="2">
    <citation type="submission" date="2020-09" db="EMBL/GenBank/DDBJ databases">
        <authorList>
            <person name="Sun Q."/>
            <person name="Zhou Y."/>
        </authorList>
    </citation>
    <scope>NUCLEOTIDE SEQUENCE</scope>
    <source>
        <strain evidence="2">CGMCC 1.15320</strain>
    </source>
</reference>
<dbReference type="Gene3D" id="3.40.190.10">
    <property type="entry name" value="Periplasmic binding protein-like II"/>
    <property type="match status" value="1"/>
</dbReference>
<gene>
    <name evidence="2" type="ORF">GCM10011385_23550</name>
</gene>
<dbReference type="InterPro" id="IPR042100">
    <property type="entry name" value="Bug_dom1"/>
</dbReference>
<sequence>MVGTVWGEDEMISRRHFLEGAVAAGALAALPSVAGAQEGFSLAGKTVEWTIPFGEGGGNDAWARFFAHYLGKYLPGNPNVIVRNVPGGGSITGTNSFAQRAPNDGLSLLGVSGSTQFPYLLGDKRVQYDYRDFTPVLVSPTGGVVYIPPSFGVKDVTELPKLFDRELVLANTGPTSLDLVLMLGFEMIGLKVRHVFGMSSRGETRLAFERGEATVDYQTSSSYLANIVPLVEAGTAVPLFTLGALDENANIVRDPTFPDLPHFLEAYEMVHGKAPEDGPELKAFVAFFSAGFPAQKMAMLHNTNPPEVIEAYRTAFAKAVADPELQERKGDILGDYTQATGEAADALFEVATTIDEEAKTWVQNYLRERHSVQL</sequence>
<evidence type="ECO:0000313" key="3">
    <source>
        <dbReference type="Proteomes" id="UP000636264"/>
    </source>
</evidence>
<comment type="caution">
    <text evidence="2">The sequence shown here is derived from an EMBL/GenBank/DDBJ whole genome shotgun (WGS) entry which is preliminary data.</text>
</comment>
<comment type="similarity">
    <text evidence="1">Belongs to the UPF0065 (bug) family.</text>
</comment>
<dbReference type="EMBL" id="BMIF01000006">
    <property type="protein sequence ID" value="GGA68991.1"/>
    <property type="molecule type" value="Genomic_DNA"/>
</dbReference>
<accession>A0A916W5Q3</accession>
<dbReference type="InterPro" id="IPR006311">
    <property type="entry name" value="TAT_signal"/>
</dbReference>
<organism evidence="2 3">
    <name type="scientific">Nitratireductor aestuarii</name>
    <dbReference type="NCBI Taxonomy" id="1735103"/>
    <lineage>
        <taxon>Bacteria</taxon>
        <taxon>Pseudomonadati</taxon>
        <taxon>Pseudomonadota</taxon>
        <taxon>Alphaproteobacteria</taxon>
        <taxon>Hyphomicrobiales</taxon>
        <taxon>Phyllobacteriaceae</taxon>
        <taxon>Nitratireductor</taxon>
    </lineage>
</organism>
<dbReference type="Proteomes" id="UP000636264">
    <property type="component" value="Unassembled WGS sequence"/>
</dbReference>
<dbReference type="Gene3D" id="3.40.190.150">
    <property type="entry name" value="Bordetella uptake gene, domain 1"/>
    <property type="match status" value="1"/>
</dbReference>
<proteinExistence type="inferred from homology"/>
<dbReference type="PROSITE" id="PS51318">
    <property type="entry name" value="TAT"/>
    <property type="match status" value="1"/>
</dbReference>